<evidence type="ECO:0000313" key="2">
    <source>
        <dbReference type="EMBL" id="GHO98631.1"/>
    </source>
</evidence>
<proteinExistence type="predicted"/>
<evidence type="ECO:0000256" key="1">
    <source>
        <dbReference type="SAM" id="MobiDB-lite"/>
    </source>
</evidence>
<organism evidence="2 3">
    <name type="scientific">Reticulibacter mediterranei</name>
    <dbReference type="NCBI Taxonomy" id="2778369"/>
    <lineage>
        <taxon>Bacteria</taxon>
        <taxon>Bacillati</taxon>
        <taxon>Chloroflexota</taxon>
        <taxon>Ktedonobacteria</taxon>
        <taxon>Ktedonobacterales</taxon>
        <taxon>Reticulibacteraceae</taxon>
        <taxon>Reticulibacter</taxon>
    </lineage>
</organism>
<feature type="region of interest" description="Disordered" evidence="1">
    <location>
        <begin position="114"/>
        <end position="137"/>
    </location>
</feature>
<name>A0A8J3J0J8_9CHLR</name>
<dbReference type="Proteomes" id="UP000597444">
    <property type="component" value="Unassembled WGS sequence"/>
</dbReference>
<dbReference type="RefSeq" id="WP_220209337.1">
    <property type="nucleotide sequence ID" value="NZ_BNJK01000002.1"/>
</dbReference>
<dbReference type="AlphaFoldDB" id="A0A8J3J0J8"/>
<dbReference type="EMBL" id="BNJK01000002">
    <property type="protein sequence ID" value="GHO98631.1"/>
    <property type="molecule type" value="Genomic_DNA"/>
</dbReference>
<keyword evidence="3" id="KW-1185">Reference proteome</keyword>
<accession>A0A8J3J0J8</accession>
<dbReference type="GO" id="GO:0003677">
    <property type="term" value="F:DNA binding"/>
    <property type="evidence" value="ECO:0007669"/>
    <property type="project" value="InterPro"/>
</dbReference>
<dbReference type="SUPFAM" id="SSF46894">
    <property type="entry name" value="C-terminal effector domain of the bipartite response regulators"/>
    <property type="match status" value="1"/>
</dbReference>
<dbReference type="GO" id="GO:0006355">
    <property type="term" value="P:regulation of DNA-templated transcription"/>
    <property type="evidence" value="ECO:0007669"/>
    <property type="project" value="InterPro"/>
</dbReference>
<evidence type="ECO:0000313" key="3">
    <source>
        <dbReference type="Proteomes" id="UP000597444"/>
    </source>
</evidence>
<sequence>MQVQTTSPSLTMHVQSYYIADYEVLACEALRLVLLSQMGRPLYYLPLSPAEFQLFVQLMEDHHIGKETNKRQALERHVSRLKRKLPASWRIHYQRRSGYHLQVEMQAKRPHRQEVTRPWHHAPSALEQNRSAPALCR</sequence>
<comment type="caution">
    <text evidence="2">The sequence shown here is derived from an EMBL/GenBank/DDBJ whole genome shotgun (WGS) entry which is preliminary data.</text>
</comment>
<reference evidence="2" key="1">
    <citation type="submission" date="2020-10" db="EMBL/GenBank/DDBJ databases">
        <title>Taxonomic study of unclassified bacteria belonging to the class Ktedonobacteria.</title>
        <authorList>
            <person name="Yabe S."/>
            <person name="Wang C.M."/>
            <person name="Zheng Y."/>
            <person name="Sakai Y."/>
            <person name="Cavaletti L."/>
            <person name="Monciardini P."/>
            <person name="Donadio S."/>
        </authorList>
    </citation>
    <scope>NUCLEOTIDE SEQUENCE</scope>
    <source>
        <strain evidence="2">ID150040</strain>
    </source>
</reference>
<gene>
    <name evidence="2" type="ORF">KSF_086790</name>
</gene>
<protein>
    <submittedName>
        <fullName evidence="2">Uncharacterized protein</fullName>
    </submittedName>
</protein>
<dbReference type="InterPro" id="IPR016032">
    <property type="entry name" value="Sig_transdc_resp-reg_C-effctor"/>
</dbReference>